<gene>
    <name evidence="1" type="ORF">GDM47_07180</name>
    <name evidence="2" type="ORF">GDM47_23515</name>
</gene>
<reference evidence="2" key="2">
    <citation type="submission" date="2019-10" db="EMBL/GenBank/DDBJ databases">
        <authorList>
            <consortium name="NCBI Pathogen Detection Project"/>
        </authorList>
    </citation>
    <scope>NUCLEOTIDE SEQUENCE</scope>
    <source>
        <strain evidence="2">DMS 3618</strain>
    </source>
</reference>
<dbReference type="CDD" id="cd00882">
    <property type="entry name" value="Ras_like_GTPase"/>
    <property type="match status" value="1"/>
</dbReference>
<dbReference type="EMBL" id="DAAAMA010000005">
    <property type="protein sequence ID" value="HAA1079458.1"/>
    <property type="molecule type" value="Genomic_DNA"/>
</dbReference>
<accession>A0A6W0M9R9</accession>
<reference evidence="2" key="1">
    <citation type="journal article" date="2018" name="Genome Biol.">
        <title>SKESA: strategic k-mer extension for scrupulous assemblies.</title>
        <authorList>
            <person name="Souvorov A."/>
            <person name="Agarwala R."/>
            <person name="Lipman D.J."/>
        </authorList>
    </citation>
    <scope>NUCLEOTIDE SEQUENCE</scope>
    <source>
        <strain evidence="2">DMS 3618</strain>
    </source>
</reference>
<evidence type="ECO:0000313" key="1">
    <source>
        <dbReference type="EMBL" id="HAA1079458.1"/>
    </source>
</evidence>
<comment type="caution">
    <text evidence="2">The sequence shown here is derived from an EMBL/GenBank/DDBJ whole genome shotgun (WGS) entry which is preliminary data.</text>
</comment>
<evidence type="ECO:0000313" key="2">
    <source>
        <dbReference type="EMBL" id="HAA1082597.1"/>
    </source>
</evidence>
<sequence>MSKYSEIQNQLDEVSPIPKGIPKIYLLGDTGAGKTTFIRKILGTENSKFPTTRQLRTTVAPTEYVICKSTNYELTVLLKPFDEINGYIREILKEALEKSLKGEDVIRSLRQTNDQRFRLYYLLNSSDLESFAEAVVSLTPLLSGRIEELKKSSTDNITDQDEYVSVVIDEINDKIESIQSKIMDAIQHIVMSICDGIMLNDKLQVYKFSSTEKEHFIQKCKKILSSDKESISPIVEYARLSGKLKSEWVSDSTEIVIIDGEGIGHDTKESTQLDARHYDFFYDTNSILFIEESKKPFVGGGKNALKSIFQRGYGDKLKLVFTKLDEVIPFDSDTPTDEERIDCVKDSLNNVMDALKKENVKCNICVDDIYFLGDLNKVEHNKRLASCFNSIFESTISLMDDDDIFIEPKYDFELLALHINDTSIGFKELYNNLLNNEHWKTIEAFNRRMYWSMEAFRMFTPITDFEASVSEYIGEFLAKPMSWEYEAVDNLKRKSIDSVKREFNKLILSFIRNKLIVEPCEKWKESYFLAGTGSTISRKREITTIFSNAVIDASQAEHFKVFKDQIKAIVVKSIENCKSI</sequence>
<protein>
    <recommendedName>
        <fullName evidence="3">ATP-binding protein</fullName>
    </recommendedName>
</protein>
<organism evidence="2">
    <name type="scientific">Salmonella enterica subsp. enterica serovar Duisburg</name>
    <dbReference type="NCBI Taxonomy" id="174641"/>
    <lineage>
        <taxon>Bacteria</taxon>
        <taxon>Pseudomonadati</taxon>
        <taxon>Pseudomonadota</taxon>
        <taxon>Gammaproteobacteria</taxon>
        <taxon>Enterobacterales</taxon>
        <taxon>Enterobacteriaceae</taxon>
        <taxon>Salmonella</taxon>
    </lineage>
</organism>
<dbReference type="EMBL" id="DAAAMA010000074">
    <property type="protein sequence ID" value="HAA1082597.1"/>
    <property type="molecule type" value="Genomic_DNA"/>
</dbReference>
<dbReference type="Gene3D" id="3.40.50.300">
    <property type="entry name" value="P-loop containing nucleotide triphosphate hydrolases"/>
    <property type="match status" value="1"/>
</dbReference>
<dbReference type="SUPFAM" id="SSF52540">
    <property type="entry name" value="P-loop containing nucleoside triphosphate hydrolases"/>
    <property type="match status" value="2"/>
</dbReference>
<name>A0A6W0M9R9_SALET</name>
<dbReference type="AlphaFoldDB" id="A0A6W0M9R9"/>
<proteinExistence type="predicted"/>
<dbReference type="InterPro" id="IPR027417">
    <property type="entry name" value="P-loop_NTPase"/>
</dbReference>
<evidence type="ECO:0008006" key="3">
    <source>
        <dbReference type="Google" id="ProtNLM"/>
    </source>
</evidence>